<dbReference type="Proteomes" id="UP000464178">
    <property type="component" value="Chromosome"/>
</dbReference>
<name>A0A6P2DIC1_9BACT</name>
<protein>
    <submittedName>
        <fullName evidence="1">Uncharacterized protein</fullName>
    </submittedName>
</protein>
<gene>
    <name evidence="1" type="ORF">SOIL9_77280</name>
</gene>
<dbReference type="EMBL" id="LR593886">
    <property type="protein sequence ID" value="VTS01801.1"/>
    <property type="molecule type" value="Genomic_DNA"/>
</dbReference>
<sequence>MRSQLVSERRGIWESWSVLATGVTPRSAYQKRHHDVSHHGCDVTKQKKIQAINTFHVGELAYLLGKLKAVPGGDGTLLDRCLILYGSGISDGDTHNHDDLPILLAGAETAP</sequence>
<keyword evidence="2" id="KW-1185">Reference proteome</keyword>
<evidence type="ECO:0000313" key="1">
    <source>
        <dbReference type="EMBL" id="VTS01801.1"/>
    </source>
</evidence>
<dbReference type="KEGG" id="gms:SOIL9_77280"/>
<accession>A0A6P2DIC1</accession>
<dbReference type="AlphaFoldDB" id="A0A6P2DIC1"/>
<organism evidence="1 2">
    <name type="scientific">Gemmata massiliana</name>
    <dbReference type="NCBI Taxonomy" id="1210884"/>
    <lineage>
        <taxon>Bacteria</taxon>
        <taxon>Pseudomonadati</taxon>
        <taxon>Planctomycetota</taxon>
        <taxon>Planctomycetia</taxon>
        <taxon>Gemmatales</taxon>
        <taxon>Gemmataceae</taxon>
        <taxon>Gemmata</taxon>
    </lineage>
</organism>
<proteinExistence type="predicted"/>
<evidence type="ECO:0000313" key="2">
    <source>
        <dbReference type="Proteomes" id="UP000464178"/>
    </source>
</evidence>
<reference evidence="1 2" key="1">
    <citation type="submission" date="2019-05" db="EMBL/GenBank/DDBJ databases">
        <authorList>
            <consortium name="Science for Life Laboratories"/>
        </authorList>
    </citation>
    <scope>NUCLEOTIDE SEQUENCE [LARGE SCALE GENOMIC DNA]</scope>
    <source>
        <strain evidence="1">Soil9</strain>
    </source>
</reference>